<evidence type="ECO:0000259" key="1">
    <source>
        <dbReference type="PROSITE" id="PS51186"/>
    </source>
</evidence>
<accession>A0A2G8RX07</accession>
<dbReference type="CDD" id="cd04301">
    <property type="entry name" value="NAT_SF"/>
    <property type="match status" value="1"/>
</dbReference>
<dbReference type="SUPFAM" id="SSF55729">
    <property type="entry name" value="Acyl-CoA N-acyltransferases (Nat)"/>
    <property type="match status" value="1"/>
</dbReference>
<gene>
    <name evidence="2" type="ORF">GSI_11781</name>
</gene>
<organism evidence="2 3">
    <name type="scientific">Ganoderma sinense ZZ0214-1</name>
    <dbReference type="NCBI Taxonomy" id="1077348"/>
    <lineage>
        <taxon>Eukaryota</taxon>
        <taxon>Fungi</taxon>
        <taxon>Dikarya</taxon>
        <taxon>Basidiomycota</taxon>
        <taxon>Agaricomycotina</taxon>
        <taxon>Agaricomycetes</taxon>
        <taxon>Polyporales</taxon>
        <taxon>Polyporaceae</taxon>
        <taxon>Ganoderma</taxon>
    </lineage>
</organism>
<dbReference type="EMBL" id="AYKW01000045">
    <property type="protein sequence ID" value="PIL26027.1"/>
    <property type="molecule type" value="Genomic_DNA"/>
</dbReference>
<protein>
    <recommendedName>
        <fullName evidence="1">N-acetyltransferase domain-containing protein</fullName>
    </recommendedName>
</protein>
<dbReference type="PROSITE" id="PS51186">
    <property type="entry name" value="GNAT"/>
    <property type="match status" value="1"/>
</dbReference>
<keyword evidence="3" id="KW-1185">Reference proteome</keyword>
<dbReference type="AlphaFoldDB" id="A0A2G8RX07"/>
<comment type="caution">
    <text evidence="2">The sequence shown here is derived from an EMBL/GenBank/DDBJ whole genome shotgun (WGS) entry which is preliminary data.</text>
</comment>
<dbReference type="OrthoDB" id="2523549at2759"/>
<dbReference type="GO" id="GO:0016747">
    <property type="term" value="F:acyltransferase activity, transferring groups other than amino-acyl groups"/>
    <property type="evidence" value="ECO:0007669"/>
    <property type="project" value="InterPro"/>
</dbReference>
<sequence length="382" mass="41928">MSSLRFVRFDNAKIFLETTKQADDYLMRNSSAISITDYRDGPTDPTRVFYLAIYHGEALLMTFVYGVLGGFPWVLSVPRRADDLLTSETLTLAATLLANSVLSLHIRDPVIIDPMKVFGVEEPVNAFLAAWVTAQRARGQRLRLSPNPPTIIVAYATKETLSSLTPHPPPSAQHRIYRASISDLESLIPFYTALFNTTPRPAPITPSDAVTKLQAALHAGLIWVCRTHNVLSAFAELARVTPRTITIRTAYVAPEHRQRGVAETLLRAVSRYYLGLGATDLAGVPQGPPPEGVKDCIKLAVANPSTEGVYRRLGFLLPDRSQNGGVLAGGVDPTTGRPGWYCAVLGETEPEPDVSALARRGNEGRRHKRELSLIPDLCIYYI</sequence>
<reference evidence="2 3" key="1">
    <citation type="journal article" date="2015" name="Sci. Rep.">
        <title>Chromosome-level genome map provides insights into diverse defense mechanisms in the medicinal fungus Ganoderma sinense.</title>
        <authorList>
            <person name="Zhu Y."/>
            <person name="Xu J."/>
            <person name="Sun C."/>
            <person name="Zhou S."/>
            <person name="Xu H."/>
            <person name="Nelson D.R."/>
            <person name="Qian J."/>
            <person name="Song J."/>
            <person name="Luo H."/>
            <person name="Xiang L."/>
            <person name="Li Y."/>
            <person name="Xu Z."/>
            <person name="Ji A."/>
            <person name="Wang L."/>
            <person name="Lu S."/>
            <person name="Hayward A."/>
            <person name="Sun W."/>
            <person name="Li X."/>
            <person name="Schwartz D.C."/>
            <person name="Wang Y."/>
            <person name="Chen S."/>
        </authorList>
    </citation>
    <scope>NUCLEOTIDE SEQUENCE [LARGE SCALE GENOMIC DNA]</scope>
    <source>
        <strain evidence="2 3">ZZ0214-1</strain>
    </source>
</reference>
<name>A0A2G8RX07_9APHY</name>
<evidence type="ECO:0000313" key="3">
    <source>
        <dbReference type="Proteomes" id="UP000230002"/>
    </source>
</evidence>
<dbReference type="Gene3D" id="3.40.630.30">
    <property type="match status" value="1"/>
</dbReference>
<proteinExistence type="predicted"/>
<evidence type="ECO:0000313" key="2">
    <source>
        <dbReference type="EMBL" id="PIL26027.1"/>
    </source>
</evidence>
<dbReference type="Proteomes" id="UP000230002">
    <property type="component" value="Unassembled WGS sequence"/>
</dbReference>
<dbReference type="InterPro" id="IPR000182">
    <property type="entry name" value="GNAT_dom"/>
</dbReference>
<dbReference type="Pfam" id="PF00583">
    <property type="entry name" value="Acetyltransf_1"/>
    <property type="match status" value="1"/>
</dbReference>
<feature type="domain" description="N-acetyltransferase" evidence="1">
    <location>
        <begin position="174"/>
        <end position="338"/>
    </location>
</feature>
<dbReference type="InterPro" id="IPR016181">
    <property type="entry name" value="Acyl_CoA_acyltransferase"/>
</dbReference>